<comment type="similarity">
    <text evidence="1">Belongs to the FGGY kinase family.</text>
</comment>
<feature type="domain" description="Carbohydrate kinase FGGY N-terminal" evidence="4">
    <location>
        <begin position="15"/>
        <end position="237"/>
    </location>
</feature>
<gene>
    <name evidence="6" type="ORF">HNR50_001422</name>
</gene>
<evidence type="ECO:0000256" key="1">
    <source>
        <dbReference type="ARBA" id="ARBA00009156"/>
    </source>
</evidence>
<comment type="caution">
    <text evidence="6">The sequence shown here is derived from an EMBL/GenBank/DDBJ whole genome shotgun (WGS) entry which is preliminary data.</text>
</comment>
<evidence type="ECO:0000313" key="6">
    <source>
        <dbReference type="EMBL" id="MBB6479764.1"/>
    </source>
</evidence>
<evidence type="ECO:0000259" key="4">
    <source>
        <dbReference type="Pfam" id="PF00370"/>
    </source>
</evidence>
<protein>
    <submittedName>
        <fullName evidence="6">Sugar (Pentulose or hexulose) kinase</fullName>
    </submittedName>
</protein>
<dbReference type="Gene3D" id="3.30.420.40">
    <property type="match status" value="2"/>
</dbReference>
<proteinExistence type="inferred from homology"/>
<dbReference type="GO" id="GO:0005975">
    <property type="term" value="P:carbohydrate metabolic process"/>
    <property type="evidence" value="ECO:0007669"/>
    <property type="project" value="InterPro"/>
</dbReference>
<dbReference type="AlphaFoldDB" id="A0A841R3W2"/>
<dbReference type="CDD" id="cd07809">
    <property type="entry name" value="ASKHA_NBD_FGGY_BaXK-like"/>
    <property type="match status" value="1"/>
</dbReference>
<dbReference type="InterPro" id="IPR050406">
    <property type="entry name" value="FGGY_Carb_Kinase"/>
</dbReference>
<dbReference type="Pfam" id="PF02782">
    <property type="entry name" value="FGGY_C"/>
    <property type="match status" value="1"/>
</dbReference>
<dbReference type="InterPro" id="IPR043129">
    <property type="entry name" value="ATPase_NBD"/>
</dbReference>
<feature type="domain" description="Carbohydrate kinase FGGY C-terminal" evidence="5">
    <location>
        <begin position="276"/>
        <end position="474"/>
    </location>
</feature>
<reference evidence="6 7" key="1">
    <citation type="submission" date="2020-08" db="EMBL/GenBank/DDBJ databases">
        <title>Genomic Encyclopedia of Type Strains, Phase IV (KMG-IV): sequencing the most valuable type-strain genomes for metagenomic binning, comparative biology and taxonomic classification.</title>
        <authorList>
            <person name="Goeker M."/>
        </authorList>
    </citation>
    <scope>NUCLEOTIDE SEQUENCE [LARGE SCALE GENOMIC DNA]</scope>
    <source>
        <strain evidence="6 7">DSM 2461</strain>
    </source>
</reference>
<dbReference type="SUPFAM" id="SSF53067">
    <property type="entry name" value="Actin-like ATPase domain"/>
    <property type="match status" value="2"/>
</dbReference>
<organism evidence="6 7">
    <name type="scientific">Spirochaeta isovalerica</name>
    <dbReference type="NCBI Taxonomy" id="150"/>
    <lineage>
        <taxon>Bacteria</taxon>
        <taxon>Pseudomonadati</taxon>
        <taxon>Spirochaetota</taxon>
        <taxon>Spirochaetia</taxon>
        <taxon>Spirochaetales</taxon>
        <taxon>Spirochaetaceae</taxon>
        <taxon>Spirochaeta</taxon>
    </lineage>
</organism>
<dbReference type="PANTHER" id="PTHR43095">
    <property type="entry name" value="SUGAR KINASE"/>
    <property type="match status" value="1"/>
</dbReference>
<dbReference type="InterPro" id="IPR018484">
    <property type="entry name" value="FGGY_N"/>
</dbReference>
<accession>A0A841R3W2</accession>
<keyword evidence="2" id="KW-0808">Transferase</keyword>
<evidence type="ECO:0000256" key="3">
    <source>
        <dbReference type="ARBA" id="ARBA00022777"/>
    </source>
</evidence>
<dbReference type="GO" id="GO:0016301">
    <property type="term" value="F:kinase activity"/>
    <property type="evidence" value="ECO:0007669"/>
    <property type="project" value="UniProtKB-KW"/>
</dbReference>
<evidence type="ECO:0000256" key="2">
    <source>
        <dbReference type="ARBA" id="ARBA00022679"/>
    </source>
</evidence>
<dbReference type="InterPro" id="IPR018485">
    <property type="entry name" value="FGGY_C"/>
</dbReference>
<keyword evidence="3 6" id="KW-0418">Kinase</keyword>
<name>A0A841R3W2_9SPIO</name>
<dbReference type="RefSeq" id="WP_184745282.1">
    <property type="nucleotide sequence ID" value="NZ_JACHGJ010000002.1"/>
</dbReference>
<keyword evidence="7" id="KW-1185">Reference proteome</keyword>
<dbReference type="Proteomes" id="UP000587760">
    <property type="component" value="Unassembled WGS sequence"/>
</dbReference>
<dbReference type="Pfam" id="PF00370">
    <property type="entry name" value="FGGY_N"/>
    <property type="match status" value="1"/>
</dbReference>
<dbReference type="PANTHER" id="PTHR43095:SF5">
    <property type="entry name" value="XYLULOSE KINASE"/>
    <property type="match status" value="1"/>
</dbReference>
<sequence>MSKNPMEIIKSGQAMVGIELGSTRIKAVLIDDEKAPVAAGGYGWENSLVDGIWTYSMDEVETGLREAYRDLKRDVKDKYGVELKAVKAMGISAMMHGYLVFDKEDRLLVPFRTWRNNITGQASEELTELFHYPIPQRWSMAHLYQAMLNKEEHIPEIGILTTLSGYVHWKLTGRKVVGAGEASGMFSLDSKTLQFRGDLVEKFDRKAQEFNTGWKLLDILPEVLTAGEEAGTLTEAGALWLDPTGDLEPGAPLCPPEGDAGTGMVATNSITKRTGNVSAGTSTFAMIVLEEDLKDVHHEIDLVTTPDGSPVAMAHSNNCTSDFNAWVSVLADGARLMGAGFDTDTLYEKMMNKALEGAPDCGGLLSIGYLSGEHITGFTEGRPLFVRNPDSRFSLENFLRANLYSSICALKTGVDILTEREGVQVDEIRGHGGFFKTPVVGQRIMAAALNTPVSQLETAGEGGAWGIALLAAFMAEKKTGESLSEYLDKVFAGSMGTALKPDPEDVKGFNAYFERYHKGLAVERAAVESL</sequence>
<dbReference type="EMBL" id="JACHGJ010000002">
    <property type="protein sequence ID" value="MBB6479764.1"/>
    <property type="molecule type" value="Genomic_DNA"/>
</dbReference>
<evidence type="ECO:0000259" key="5">
    <source>
        <dbReference type="Pfam" id="PF02782"/>
    </source>
</evidence>
<evidence type="ECO:0000313" key="7">
    <source>
        <dbReference type="Proteomes" id="UP000587760"/>
    </source>
</evidence>